<proteinExistence type="predicted"/>
<dbReference type="EMBL" id="JACHIO010000033">
    <property type="protein sequence ID" value="MBB5066701.1"/>
    <property type="molecule type" value="Genomic_DNA"/>
</dbReference>
<dbReference type="InterPro" id="IPR056823">
    <property type="entry name" value="TEN-like_YD-shell"/>
</dbReference>
<reference evidence="4 5" key="1">
    <citation type="submission" date="2020-08" db="EMBL/GenBank/DDBJ databases">
        <title>Genomic Encyclopedia of Type Strains, Phase IV (KMG-V): Genome sequencing to study the core and pangenomes of soil and plant-associated prokaryotes.</title>
        <authorList>
            <person name="Whitman W."/>
        </authorList>
    </citation>
    <scope>NUCLEOTIDE SEQUENCE [LARGE SCALE GENOMIC DNA]</scope>
    <source>
        <strain evidence="4 5">X5P3</strain>
    </source>
</reference>
<sequence>MNRAQHHKPVRAAEWAAMKSSGSAGLQRPGVASSRDSYDAQGRLVKVLEPDQDGQPKLETDYTYDDLGNIVTIMQRGKPGDTPRIRRFTYDQHSNLLSAISPEGGTITYKYDSHGYLVSTSDSRGITTNYTRDASGRLAGMQYSDGTPSVVYVYANDSSNQLISSYLDAPEGHKAERDYHYNAGGNPDLITQKGKENYTIGLGYDAAGHINQITYPDGRVVRQVWNQTGTLSSLLAQDGSAYFTQPGYTSSGALQSVLLGNGVTVQSS</sequence>
<dbReference type="Proteomes" id="UP000584867">
    <property type="component" value="Unassembled WGS sequence"/>
</dbReference>
<comment type="caution">
    <text evidence="4">The sequence shown here is derived from an EMBL/GenBank/DDBJ whole genome shotgun (WGS) entry which is preliminary data.</text>
</comment>
<feature type="compositionally biased region" description="Basic residues" evidence="2">
    <location>
        <begin position="1"/>
        <end position="10"/>
    </location>
</feature>
<evidence type="ECO:0000256" key="2">
    <source>
        <dbReference type="SAM" id="MobiDB-lite"/>
    </source>
</evidence>
<dbReference type="PANTHER" id="PTHR32305:SF15">
    <property type="entry name" value="PROTEIN RHSA-RELATED"/>
    <property type="match status" value="1"/>
</dbReference>
<dbReference type="InterPro" id="IPR006530">
    <property type="entry name" value="YD"/>
</dbReference>
<dbReference type="Gene3D" id="2.180.10.10">
    <property type="entry name" value="RHS repeat-associated core"/>
    <property type="match status" value="1"/>
</dbReference>
<evidence type="ECO:0000256" key="1">
    <source>
        <dbReference type="ARBA" id="ARBA00022737"/>
    </source>
</evidence>
<protein>
    <submittedName>
        <fullName evidence="4">YD repeat-containing protein</fullName>
    </submittedName>
</protein>
<evidence type="ECO:0000313" key="4">
    <source>
        <dbReference type="EMBL" id="MBB5066701.1"/>
    </source>
</evidence>
<feature type="domain" description="Teneurin-like YD-shell" evidence="3">
    <location>
        <begin position="37"/>
        <end position="157"/>
    </location>
</feature>
<dbReference type="InterPro" id="IPR050708">
    <property type="entry name" value="T6SS_VgrG/RHS"/>
</dbReference>
<dbReference type="PANTHER" id="PTHR32305">
    <property type="match status" value="1"/>
</dbReference>
<dbReference type="NCBIfam" id="TIGR01643">
    <property type="entry name" value="YD_repeat_2x"/>
    <property type="match status" value="1"/>
</dbReference>
<name>A0A7W7ZWQ1_9BACT</name>
<dbReference type="AlphaFoldDB" id="A0A7W7ZWQ1"/>
<feature type="region of interest" description="Disordered" evidence="2">
    <location>
        <begin position="1"/>
        <end position="38"/>
    </location>
</feature>
<gene>
    <name evidence="4" type="ORF">HDF15_005085</name>
</gene>
<dbReference type="Pfam" id="PF25023">
    <property type="entry name" value="TEN_YD-shell"/>
    <property type="match status" value="1"/>
</dbReference>
<dbReference type="RefSeq" id="WP_184260727.1">
    <property type="nucleotide sequence ID" value="NZ_JACHIO010000033.1"/>
</dbReference>
<keyword evidence="1" id="KW-0677">Repeat</keyword>
<organism evidence="4 5">
    <name type="scientific">Granulicella mallensis</name>
    <dbReference type="NCBI Taxonomy" id="940614"/>
    <lineage>
        <taxon>Bacteria</taxon>
        <taxon>Pseudomonadati</taxon>
        <taxon>Acidobacteriota</taxon>
        <taxon>Terriglobia</taxon>
        <taxon>Terriglobales</taxon>
        <taxon>Acidobacteriaceae</taxon>
        <taxon>Granulicella</taxon>
    </lineage>
</organism>
<evidence type="ECO:0000259" key="3">
    <source>
        <dbReference type="Pfam" id="PF25023"/>
    </source>
</evidence>
<evidence type="ECO:0000313" key="5">
    <source>
        <dbReference type="Proteomes" id="UP000584867"/>
    </source>
</evidence>
<accession>A0A7W7ZWQ1</accession>